<proteinExistence type="predicted"/>
<dbReference type="Pfam" id="PF13692">
    <property type="entry name" value="Glyco_trans_1_4"/>
    <property type="match status" value="1"/>
</dbReference>
<feature type="domain" description="Glycosyltransferase subfamily 4-like N-terminal" evidence="2">
    <location>
        <begin position="67"/>
        <end position="261"/>
    </location>
</feature>
<reference evidence="3 4" key="1">
    <citation type="journal article" date="2019" name="Nat. Microbiol.">
        <title>Mediterranean grassland soil C-N compound turnover is dependent on rainfall and depth, and is mediated by genomically divergent microorganisms.</title>
        <authorList>
            <person name="Diamond S."/>
            <person name="Andeer P.F."/>
            <person name="Li Z."/>
            <person name="Crits-Christoph A."/>
            <person name="Burstein D."/>
            <person name="Anantharaman K."/>
            <person name="Lane K.R."/>
            <person name="Thomas B.C."/>
            <person name="Pan C."/>
            <person name="Northen T.R."/>
            <person name="Banfield J.F."/>
        </authorList>
    </citation>
    <scope>NUCLEOTIDE SEQUENCE [LARGE SCALE GENOMIC DNA]</scope>
    <source>
        <strain evidence="3">NP_3</strain>
    </source>
</reference>
<dbReference type="Pfam" id="PF13439">
    <property type="entry name" value="Glyco_transf_4"/>
    <property type="match status" value="1"/>
</dbReference>
<evidence type="ECO:0000313" key="3">
    <source>
        <dbReference type="EMBL" id="TMI91571.1"/>
    </source>
</evidence>
<dbReference type="PANTHER" id="PTHR12526">
    <property type="entry name" value="GLYCOSYLTRANSFERASE"/>
    <property type="match status" value="1"/>
</dbReference>
<dbReference type="EMBL" id="VBAK01000089">
    <property type="protein sequence ID" value="TMI91571.1"/>
    <property type="molecule type" value="Genomic_DNA"/>
</dbReference>
<evidence type="ECO:0000259" key="2">
    <source>
        <dbReference type="Pfam" id="PF13439"/>
    </source>
</evidence>
<dbReference type="CDD" id="cd03801">
    <property type="entry name" value="GT4_PimA-like"/>
    <property type="match status" value="1"/>
</dbReference>
<organism evidence="3 4">
    <name type="scientific">Candidatus Segetimicrobium genomatis</name>
    <dbReference type="NCBI Taxonomy" id="2569760"/>
    <lineage>
        <taxon>Bacteria</taxon>
        <taxon>Bacillati</taxon>
        <taxon>Candidatus Sysuimicrobiota</taxon>
        <taxon>Candidatus Sysuimicrobiia</taxon>
        <taxon>Candidatus Sysuimicrobiales</taxon>
        <taxon>Candidatus Segetimicrobiaceae</taxon>
        <taxon>Candidatus Segetimicrobium</taxon>
    </lineage>
</organism>
<protein>
    <submittedName>
        <fullName evidence="3">Glycosyltransferase</fullName>
    </submittedName>
</protein>
<evidence type="ECO:0000256" key="1">
    <source>
        <dbReference type="SAM" id="MobiDB-lite"/>
    </source>
</evidence>
<dbReference type="Gene3D" id="3.40.50.2000">
    <property type="entry name" value="Glycogen Phosphorylase B"/>
    <property type="match status" value="2"/>
</dbReference>
<feature type="region of interest" description="Disordered" evidence="1">
    <location>
        <begin position="20"/>
        <end position="47"/>
    </location>
</feature>
<dbReference type="AlphaFoldDB" id="A0A537K730"/>
<name>A0A537K730_9BACT</name>
<gene>
    <name evidence="3" type="ORF">E6H00_03695</name>
</gene>
<keyword evidence="3" id="KW-0808">Transferase</keyword>
<dbReference type="PANTHER" id="PTHR12526:SF600">
    <property type="entry name" value="GLYCOSYL TRANSFERASE GROUP 1"/>
    <property type="match status" value="1"/>
</dbReference>
<accession>A0A537K730</accession>
<evidence type="ECO:0000313" key="4">
    <source>
        <dbReference type="Proteomes" id="UP000318509"/>
    </source>
</evidence>
<dbReference type="InterPro" id="IPR028098">
    <property type="entry name" value="Glyco_trans_4-like_N"/>
</dbReference>
<sequence length="455" mass="50483">MRPILCSHGRIQIASSQRPLPVDLPRRTSGRSAWRHPSGRHPSCPTGRRAPMRILMISPYLPYPPLSGGQRRIYHLLRGLSANHEVSLLTSVDDESKCDLASNLREFCHEVFTAVVPPPTRRPFREHIGGLLSPEPYYRVVMRSFVLKTQLSRLVDGGTYDVVQAEHLAVAHLVVPLRGIRKVIDMHNVESTYYRRLVRHLSPGVGQLLTLSDVIKLPSYERRLLERFDHCLAVSEVDAQQLRTLAPRARVSVIPNGVDSDEFYPSVEGGEPNRLVFTAKLSYLPNIDAMLFFCREVLPLIRKAAPDIRLLIVGEQPPPEVSALKTLSGVEVIGSVPDTRPYLASAAVVVVPVRLGSGTRIKVLEAMAMAKAVVSTSVGAEGLDVRPGEDIEIEDSPAGFAEKVIGLLNNAERRSCMGKRARQAIMQQYTWAGISTRLEDIYQRIRPREEASVGG</sequence>
<dbReference type="SUPFAM" id="SSF53756">
    <property type="entry name" value="UDP-Glycosyltransferase/glycogen phosphorylase"/>
    <property type="match status" value="1"/>
</dbReference>
<comment type="caution">
    <text evidence="3">The sequence shown here is derived from an EMBL/GenBank/DDBJ whole genome shotgun (WGS) entry which is preliminary data.</text>
</comment>
<dbReference type="GO" id="GO:0016757">
    <property type="term" value="F:glycosyltransferase activity"/>
    <property type="evidence" value="ECO:0007669"/>
    <property type="project" value="TreeGrafter"/>
</dbReference>
<dbReference type="Proteomes" id="UP000318509">
    <property type="component" value="Unassembled WGS sequence"/>
</dbReference>